<accession>A0A848GN14</accession>
<dbReference type="AlphaFoldDB" id="A0A848GN14"/>
<proteinExistence type="predicted"/>
<name>A0A848GN14_9BACT</name>
<gene>
    <name evidence="1" type="ORF">HHL17_22580</name>
</gene>
<sequence>MALQKFSEARIEGGLEDGFEVMNLDEASSTRGGNLAGCTCNNGSNYTTKPPDCTCNNGSNYA</sequence>
<dbReference type="RefSeq" id="WP_169227049.1">
    <property type="nucleotide sequence ID" value="NZ_JABBGC010000002.1"/>
</dbReference>
<evidence type="ECO:0000313" key="1">
    <source>
        <dbReference type="EMBL" id="NML40005.1"/>
    </source>
</evidence>
<evidence type="ECO:0000313" key="2">
    <source>
        <dbReference type="Proteomes" id="UP000583266"/>
    </source>
</evidence>
<organism evidence="1 2">
    <name type="scientific">Chitinophaga fulva</name>
    <dbReference type="NCBI Taxonomy" id="2728842"/>
    <lineage>
        <taxon>Bacteria</taxon>
        <taxon>Pseudomonadati</taxon>
        <taxon>Bacteroidota</taxon>
        <taxon>Chitinophagia</taxon>
        <taxon>Chitinophagales</taxon>
        <taxon>Chitinophagaceae</taxon>
        <taxon>Chitinophaga</taxon>
    </lineage>
</organism>
<dbReference type="Proteomes" id="UP000583266">
    <property type="component" value="Unassembled WGS sequence"/>
</dbReference>
<comment type="caution">
    <text evidence="1">The sequence shown here is derived from an EMBL/GenBank/DDBJ whole genome shotgun (WGS) entry which is preliminary data.</text>
</comment>
<reference evidence="1 2" key="1">
    <citation type="submission" date="2020-04" db="EMBL/GenBank/DDBJ databases">
        <title>Chitinophaga sp. G-6-1-13 sp. nov., isolated from soil.</title>
        <authorList>
            <person name="Dahal R.H."/>
            <person name="Chaudhary D.K."/>
        </authorList>
    </citation>
    <scope>NUCLEOTIDE SEQUENCE [LARGE SCALE GENOMIC DNA]</scope>
    <source>
        <strain evidence="1 2">G-6-1-13</strain>
    </source>
</reference>
<dbReference type="EMBL" id="JABBGC010000002">
    <property type="protein sequence ID" value="NML40005.1"/>
    <property type="molecule type" value="Genomic_DNA"/>
</dbReference>
<keyword evidence="2" id="KW-1185">Reference proteome</keyword>
<protein>
    <submittedName>
        <fullName evidence="1">Uncharacterized protein</fullName>
    </submittedName>
</protein>